<evidence type="ECO:0000313" key="3">
    <source>
        <dbReference type="Proteomes" id="UP000001420"/>
    </source>
</evidence>
<keyword evidence="3" id="KW-1185">Reference proteome</keyword>
<dbReference type="STRING" id="167539.Pro_1263"/>
<evidence type="ECO:0000256" key="1">
    <source>
        <dbReference type="SAM" id="MobiDB-lite"/>
    </source>
</evidence>
<sequence length="120" mass="14242">MANEEISFKDLNHSELDKLKDIYVSRRLKEMSVEDLTTFTKTVIEDQIKGTVGNEEEREAWKEMKEFLNEDFDPIVNGLKKSNTANSEVLKSPEEQELEKRKELLEKRKMESDQKQEDMW</sequence>
<proteinExistence type="predicted"/>
<dbReference type="AlphaFoldDB" id="Q7VB37"/>
<dbReference type="InterPro" id="IPR055750">
    <property type="entry name" value="DUF7326"/>
</dbReference>
<dbReference type="PATRIC" id="fig|167539.5.peg.1325"/>
<dbReference type="RefSeq" id="WP_011125414.1">
    <property type="nucleotide sequence ID" value="NC_005042.1"/>
</dbReference>
<dbReference type="EnsemblBacteria" id="AAQ00307">
    <property type="protein sequence ID" value="AAQ00307"/>
    <property type="gene ID" value="Pro_1263"/>
</dbReference>
<accession>Q7VB37</accession>
<dbReference type="Pfam" id="PF24012">
    <property type="entry name" value="DUF7326"/>
    <property type="match status" value="1"/>
</dbReference>
<evidence type="ECO:0000313" key="2">
    <source>
        <dbReference type="EMBL" id="AAQ00307.1"/>
    </source>
</evidence>
<protein>
    <submittedName>
        <fullName evidence="2">Uncharacterized protein</fullName>
    </submittedName>
</protein>
<gene>
    <name evidence="2" type="ordered locus">Pro_1263</name>
</gene>
<dbReference type="HOGENOM" id="CLU_2059295_0_0_3"/>
<name>Q7VB37_PROMA</name>
<dbReference type="EMBL" id="AE017126">
    <property type="protein sequence ID" value="AAQ00307.1"/>
    <property type="molecule type" value="Genomic_DNA"/>
</dbReference>
<dbReference type="KEGG" id="pma:Pro_1263"/>
<organism evidence="2 3">
    <name type="scientific">Prochlorococcus marinus (strain SARG / CCMP1375 / SS120)</name>
    <dbReference type="NCBI Taxonomy" id="167539"/>
    <lineage>
        <taxon>Bacteria</taxon>
        <taxon>Bacillati</taxon>
        <taxon>Cyanobacteriota</taxon>
        <taxon>Cyanophyceae</taxon>
        <taxon>Synechococcales</taxon>
        <taxon>Prochlorococcaceae</taxon>
        <taxon>Prochlorococcus</taxon>
    </lineage>
</organism>
<dbReference type="eggNOG" id="ENOG503090B">
    <property type="taxonomic scope" value="Bacteria"/>
</dbReference>
<feature type="compositionally biased region" description="Basic and acidic residues" evidence="1">
    <location>
        <begin position="91"/>
        <end position="120"/>
    </location>
</feature>
<reference evidence="2 3" key="1">
    <citation type="journal article" date="2003" name="Proc. Natl. Acad. Sci. U.S.A.">
        <title>Genome sequence of the cyanobacterium Prochlorococcus marinus SS120, a nearly minimal oxyphototrophic genome.</title>
        <authorList>
            <person name="Dufresne A."/>
            <person name="Salanoubat M."/>
            <person name="Partensky F."/>
            <person name="Artiguenave F."/>
            <person name="Axmann I.M."/>
            <person name="Barbe V."/>
            <person name="Duprat S."/>
            <person name="Galperin M.Y."/>
            <person name="Koonin E.V."/>
            <person name="Le Gall F."/>
            <person name="Makarova K.S."/>
            <person name="Ostrowski M."/>
            <person name="Oztas S."/>
            <person name="Robert C."/>
            <person name="Rogozin I.B."/>
            <person name="Scanlan D.J."/>
            <person name="Tandeau de Marsac N."/>
            <person name="Weissenbach J."/>
            <person name="Wincker P."/>
            <person name="Wolf Y.I."/>
            <person name="Hess W.R."/>
        </authorList>
    </citation>
    <scope>NUCLEOTIDE SEQUENCE [LARGE SCALE GENOMIC DNA]</scope>
    <source>
        <strain evidence="3">SARG / CCMP1375 / SS120</strain>
    </source>
</reference>
<feature type="region of interest" description="Disordered" evidence="1">
    <location>
        <begin position="82"/>
        <end position="120"/>
    </location>
</feature>
<dbReference type="Proteomes" id="UP000001420">
    <property type="component" value="Chromosome"/>
</dbReference>
<dbReference type="OrthoDB" id="541326at2"/>